<dbReference type="InterPro" id="IPR050216">
    <property type="entry name" value="LRR_domain-containing"/>
</dbReference>
<dbReference type="Gene3D" id="3.80.10.10">
    <property type="entry name" value="Ribonuclease Inhibitor"/>
    <property type="match status" value="1"/>
</dbReference>
<evidence type="ECO:0000313" key="5">
    <source>
        <dbReference type="Proteomes" id="UP000012166"/>
    </source>
</evidence>
<dbReference type="InterPro" id="IPR003591">
    <property type="entry name" value="Leu-rich_rpt_typical-subtyp"/>
</dbReference>
<dbReference type="SUPFAM" id="SSF52075">
    <property type="entry name" value="Outer arm dynein light chain 1"/>
    <property type="match status" value="1"/>
</dbReference>
<dbReference type="EMBL" id="AHMS02000021">
    <property type="protein sequence ID" value="EMN18130.1"/>
    <property type="molecule type" value="Genomic_DNA"/>
</dbReference>
<evidence type="ECO:0000313" key="4">
    <source>
        <dbReference type="EMBL" id="EMN18130.1"/>
    </source>
</evidence>
<gene>
    <name evidence="4" type="ORF">LEP1GSC056_0364</name>
</gene>
<dbReference type="AlphaFoldDB" id="A0ABC9SKC1"/>
<dbReference type="RefSeq" id="WP_002728174.1">
    <property type="nucleotide sequence ID" value="NZ_AHMS02000021.1"/>
</dbReference>
<dbReference type="SMART" id="SM00369">
    <property type="entry name" value="LRR_TYP"/>
    <property type="match status" value="2"/>
</dbReference>
<sequence length="124" mass="14301">MIKTTNLQKILTLTLILLCFWIVWEDEKNDKEKAKGSFTNLAKALQNPMDARALYLNGNELKTLPKEIGNLQNLKVLDSGLNELTTLPKEIGELQNLRYLNLSDNQLMTLPKEIWNSKKLRVLY</sequence>
<keyword evidence="1" id="KW-0433">Leucine-rich repeat</keyword>
<feature type="domain" description="Disease resistance R13L4/SHOC-2-like LRR" evidence="3">
    <location>
        <begin position="43"/>
        <end position="123"/>
    </location>
</feature>
<name>A0ABC9SKC1_LEPBO</name>
<keyword evidence="2" id="KW-0677">Repeat</keyword>
<reference evidence="4 5" key="1">
    <citation type="submission" date="2013-01" db="EMBL/GenBank/DDBJ databases">
        <authorList>
            <person name="Harkins D.M."/>
            <person name="Durkin A.S."/>
            <person name="Brinkac L.M."/>
            <person name="Haft D.H."/>
            <person name="Selengut J.D."/>
            <person name="Sanka R."/>
            <person name="DePew J."/>
            <person name="Purushe J."/>
            <person name="Hartskeerl R.A."/>
            <person name="Ahmed A."/>
            <person name="van der Linden H."/>
            <person name="Goris M.G.A."/>
            <person name="Vinetz J.M."/>
            <person name="Sutton G.G."/>
            <person name="Nierman W.C."/>
            <person name="Fouts D.E."/>
        </authorList>
    </citation>
    <scope>NUCLEOTIDE SEQUENCE [LARGE SCALE GENOMIC DNA]</scope>
    <source>
        <strain evidence="4 5">Brem 328</strain>
    </source>
</reference>
<dbReference type="Pfam" id="PF23598">
    <property type="entry name" value="LRR_14"/>
    <property type="match status" value="1"/>
</dbReference>
<dbReference type="Proteomes" id="UP000012166">
    <property type="component" value="Unassembled WGS sequence"/>
</dbReference>
<dbReference type="InterPro" id="IPR001611">
    <property type="entry name" value="Leu-rich_rpt"/>
</dbReference>
<organism evidence="4 5">
    <name type="scientific">Leptospira borgpetersenii str. Brem 328</name>
    <dbReference type="NCBI Taxonomy" id="1049780"/>
    <lineage>
        <taxon>Bacteria</taxon>
        <taxon>Pseudomonadati</taxon>
        <taxon>Spirochaetota</taxon>
        <taxon>Spirochaetia</taxon>
        <taxon>Leptospirales</taxon>
        <taxon>Leptospiraceae</taxon>
        <taxon>Leptospira</taxon>
    </lineage>
</organism>
<dbReference type="PANTHER" id="PTHR48051">
    <property type="match status" value="1"/>
</dbReference>
<proteinExistence type="predicted"/>
<dbReference type="InterPro" id="IPR032675">
    <property type="entry name" value="LRR_dom_sf"/>
</dbReference>
<accession>A0ABC9SKC1</accession>
<evidence type="ECO:0000256" key="1">
    <source>
        <dbReference type="ARBA" id="ARBA00022614"/>
    </source>
</evidence>
<protein>
    <submittedName>
        <fullName evidence="4">Leucine rich repeat protein</fullName>
    </submittedName>
</protein>
<dbReference type="InterPro" id="IPR055414">
    <property type="entry name" value="LRR_R13L4/SHOC2-like"/>
</dbReference>
<evidence type="ECO:0000256" key="2">
    <source>
        <dbReference type="ARBA" id="ARBA00022737"/>
    </source>
</evidence>
<evidence type="ECO:0000259" key="3">
    <source>
        <dbReference type="Pfam" id="PF23598"/>
    </source>
</evidence>
<dbReference type="PROSITE" id="PS51450">
    <property type="entry name" value="LRR"/>
    <property type="match status" value="1"/>
</dbReference>
<dbReference type="PANTHER" id="PTHR48051:SF39">
    <property type="entry name" value="P53-INDUCED DEATH DOMAIN PROTEIN 1"/>
    <property type="match status" value="1"/>
</dbReference>
<comment type="caution">
    <text evidence="4">The sequence shown here is derived from an EMBL/GenBank/DDBJ whole genome shotgun (WGS) entry which is preliminary data.</text>
</comment>